<feature type="signal peptide" evidence="1">
    <location>
        <begin position="1"/>
        <end position="20"/>
    </location>
</feature>
<name>A0A2H9VLN6_9SPHI</name>
<dbReference type="OrthoDB" id="1149023at2"/>
<evidence type="ECO:0000256" key="1">
    <source>
        <dbReference type="SAM" id="SignalP"/>
    </source>
</evidence>
<keyword evidence="3" id="KW-1185">Reference proteome</keyword>
<sequence length="298" mass="33112">MKKNLLLLLTVLFIYSGCNSKNNMASDPTPIAIQKKADYNTNQPYYQLDFKAAFCRFEVSVNDIIVFNMSVAGQTSSFIPINAAISKSGKQAIVVKVYPLDGEKALHPSAEFSYNIKVFDALNQLEFKEQLPGEYAIAKVDPSKKTPLLTQSAFFVADVPYTIKSYQDGADLKSMTNLKDKLQGAYQQLARIIANKEMEKLQKLIANRERVVGVTMYLNKEETEARINSLTRDLGAGFKLLPMPSDAVIKISGNGKLASLVKPNGEAAIKLVNTQTQEEMSLEFSFYLPKGKTELEII</sequence>
<comment type="caution">
    <text evidence="2">The sequence shown here is derived from an EMBL/GenBank/DDBJ whole genome shotgun (WGS) entry which is preliminary data.</text>
</comment>
<accession>A0A2H9VLN6</accession>
<reference evidence="2 3" key="1">
    <citation type="submission" date="2017-11" db="EMBL/GenBank/DDBJ databases">
        <title>Genomic Encyclopedia of Archaeal and Bacterial Type Strains, Phase II (KMG-II): From Individual Species to Whole Genera.</title>
        <authorList>
            <person name="Goeker M."/>
        </authorList>
    </citation>
    <scope>NUCLEOTIDE SEQUENCE [LARGE SCALE GENOMIC DNA]</scope>
    <source>
        <strain evidence="2 3">DSM 28175</strain>
    </source>
</reference>
<organism evidence="2 3">
    <name type="scientific">Mucilaginibacter auburnensis</name>
    <dbReference type="NCBI Taxonomy" id="1457233"/>
    <lineage>
        <taxon>Bacteria</taxon>
        <taxon>Pseudomonadati</taxon>
        <taxon>Bacteroidota</taxon>
        <taxon>Sphingobacteriia</taxon>
        <taxon>Sphingobacteriales</taxon>
        <taxon>Sphingobacteriaceae</taxon>
        <taxon>Mucilaginibacter</taxon>
    </lineage>
</organism>
<feature type="chain" id="PRO_5014198612" evidence="1">
    <location>
        <begin position="21"/>
        <end position="298"/>
    </location>
</feature>
<evidence type="ECO:0000313" key="2">
    <source>
        <dbReference type="EMBL" id="PJJ79259.1"/>
    </source>
</evidence>
<protein>
    <submittedName>
        <fullName evidence="2">Uncharacterized protein</fullName>
    </submittedName>
</protein>
<proteinExistence type="predicted"/>
<evidence type="ECO:0000313" key="3">
    <source>
        <dbReference type="Proteomes" id="UP000242687"/>
    </source>
</evidence>
<dbReference type="EMBL" id="PGFJ01000002">
    <property type="protein sequence ID" value="PJJ79259.1"/>
    <property type="molecule type" value="Genomic_DNA"/>
</dbReference>
<dbReference type="AlphaFoldDB" id="A0A2H9VLN6"/>
<dbReference type="RefSeq" id="WP_157799143.1">
    <property type="nucleotide sequence ID" value="NZ_PGFJ01000002.1"/>
</dbReference>
<keyword evidence="1" id="KW-0732">Signal</keyword>
<gene>
    <name evidence="2" type="ORF">CLV57_2386</name>
</gene>
<dbReference type="Proteomes" id="UP000242687">
    <property type="component" value="Unassembled WGS sequence"/>
</dbReference>